<name>A0ABR6GFU7_9HYPH</name>
<reference evidence="5 6" key="1">
    <citation type="submission" date="2020-08" db="EMBL/GenBank/DDBJ databases">
        <title>Genomic Encyclopedia of Type Strains, Phase III (KMG-III): the genomes of soil and plant-associated and newly described type strains.</title>
        <authorList>
            <person name="Whitman W."/>
        </authorList>
    </citation>
    <scope>NUCLEOTIDE SEQUENCE [LARGE SCALE GENOMIC DNA]</scope>
    <source>
        <strain evidence="5 6">CECT 8280</strain>
    </source>
</reference>
<dbReference type="Proteomes" id="UP000542811">
    <property type="component" value="Unassembled WGS sequence"/>
</dbReference>
<dbReference type="EMBL" id="JACHXX010000009">
    <property type="protein sequence ID" value="MBB3165156.1"/>
    <property type="molecule type" value="Genomic_DNA"/>
</dbReference>
<proteinExistence type="predicted"/>
<sequence length="261" mass="28550">MSGPRGVSSGDWLTAGRLDLPAGGGAFAIPRLAIGLFLVDQDRHRIAVGSDRKRVVPLRAGDGWILPAGSSGTCEYDDELSFLRVDLSDALLKDVGFDRAVFNPVVGSLDPLLVQFVRHAASLRDAPQSLYRDTMNLAVAAHLAQLLSPAPLSSIGVEDRRLRRALAYIHDNLTEDLSLDDMASEAAMSRFHFVRIFTAALGTSPLQYVIRERMERAKVLLRTTGVPVAAVAIRVGYDDVSRFGRHFRRSTGLTPAAFRRR</sequence>
<keyword evidence="2" id="KW-0238">DNA-binding</keyword>
<dbReference type="InterPro" id="IPR050204">
    <property type="entry name" value="AraC_XylS_family_regulators"/>
</dbReference>
<organism evidence="5 6">
    <name type="scientific">Rhizobium laguerreae</name>
    <dbReference type="NCBI Taxonomy" id="1076926"/>
    <lineage>
        <taxon>Bacteria</taxon>
        <taxon>Pseudomonadati</taxon>
        <taxon>Pseudomonadota</taxon>
        <taxon>Alphaproteobacteria</taxon>
        <taxon>Hyphomicrobiales</taxon>
        <taxon>Rhizobiaceae</taxon>
        <taxon>Rhizobium/Agrobacterium group</taxon>
        <taxon>Rhizobium</taxon>
    </lineage>
</organism>
<dbReference type="PROSITE" id="PS00041">
    <property type="entry name" value="HTH_ARAC_FAMILY_1"/>
    <property type="match status" value="1"/>
</dbReference>
<evidence type="ECO:0000256" key="3">
    <source>
        <dbReference type="ARBA" id="ARBA00023163"/>
    </source>
</evidence>
<dbReference type="PRINTS" id="PR00032">
    <property type="entry name" value="HTHARAC"/>
</dbReference>
<comment type="caution">
    <text evidence="5">The sequence shown here is derived from an EMBL/GenBank/DDBJ whole genome shotgun (WGS) entry which is preliminary data.</text>
</comment>
<dbReference type="Gene3D" id="1.10.10.60">
    <property type="entry name" value="Homeodomain-like"/>
    <property type="match status" value="2"/>
</dbReference>
<dbReference type="InterPro" id="IPR020449">
    <property type="entry name" value="Tscrpt_reg_AraC-type_HTH"/>
</dbReference>
<dbReference type="PANTHER" id="PTHR46796">
    <property type="entry name" value="HTH-TYPE TRANSCRIPTIONAL ACTIVATOR RHAS-RELATED"/>
    <property type="match status" value="1"/>
</dbReference>
<protein>
    <submittedName>
        <fullName evidence="5">AraC family transcriptional regulator</fullName>
    </submittedName>
</protein>
<dbReference type="InterPro" id="IPR009057">
    <property type="entry name" value="Homeodomain-like_sf"/>
</dbReference>
<keyword evidence="6" id="KW-1185">Reference proteome</keyword>
<evidence type="ECO:0000313" key="5">
    <source>
        <dbReference type="EMBL" id="MBB3165156.1"/>
    </source>
</evidence>
<dbReference type="PANTHER" id="PTHR46796:SF14">
    <property type="entry name" value="TRANSCRIPTIONAL REGULATORY PROTEIN"/>
    <property type="match status" value="1"/>
</dbReference>
<evidence type="ECO:0000256" key="2">
    <source>
        <dbReference type="ARBA" id="ARBA00023125"/>
    </source>
</evidence>
<feature type="domain" description="HTH araC/xylS-type" evidence="4">
    <location>
        <begin position="163"/>
        <end position="261"/>
    </location>
</feature>
<dbReference type="Pfam" id="PF12833">
    <property type="entry name" value="HTH_18"/>
    <property type="match status" value="1"/>
</dbReference>
<dbReference type="InterPro" id="IPR018060">
    <property type="entry name" value="HTH_AraC"/>
</dbReference>
<evidence type="ECO:0000313" key="6">
    <source>
        <dbReference type="Proteomes" id="UP000542811"/>
    </source>
</evidence>
<keyword evidence="3" id="KW-0804">Transcription</keyword>
<dbReference type="InterPro" id="IPR018062">
    <property type="entry name" value="HTH_AraC-typ_CS"/>
</dbReference>
<evidence type="ECO:0000256" key="1">
    <source>
        <dbReference type="ARBA" id="ARBA00023015"/>
    </source>
</evidence>
<gene>
    <name evidence="5" type="ORF">FHS25_005664</name>
</gene>
<dbReference type="RefSeq" id="WP_244735606.1">
    <property type="nucleotide sequence ID" value="NZ_JAAXQQ010000012.1"/>
</dbReference>
<keyword evidence="1" id="KW-0805">Transcription regulation</keyword>
<accession>A0ABR6GFU7</accession>
<dbReference type="GeneID" id="67488025"/>
<dbReference type="SUPFAM" id="SSF46689">
    <property type="entry name" value="Homeodomain-like"/>
    <property type="match status" value="2"/>
</dbReference>
<dbReference type="SMART" id="SM00342">
    <property type="entry name" value="HTH_ARAC"/>
    <property type="match status" value="1"/>
</dbReference>
<evidence type="ECO:0000259" key="4">
    <source>
        <dbReference type="PROSITE" id="PS01124"/>
    </source>
</evidence>
<dbReference type="PROSITE" id="PS01124">
    <property type="entry name" value="HTH_ARAC_FAMILY_2"/>
    <property type="match status" value="1"/>
</dbReference>